<feature type="signal peptide" evidence="1">
    <location>
        <begin position="1"/>
        <end position="24"/>
    </location>
</feature>
<evidence type="ECO:0000313" key="3">
    <source>
        <dbReference type="Proteomes" id="UP000515291"/>
    </source>
</evidence>
<organism evidence="2 3">
    <name type="scientific">Tardiphaga robiniae</name>
    <dbReference type="NCBI Taxonomy" id="943830"/>
    <lineage>
        <taxon>Bacteria</taxon>
        <taxon>Pseudomonadati</taxon>
        <taxon>Pseudomonadota</taxon>
        <taxon>Alphaproteobacteria</taxon>
        <taxon>Hyphomicrobiales</taxon>
        <taxon>Nitrobacteraceae</taxon>
        <taxon>Tardiphaga</taxon>
    </lineage>
</organism>
<name>A0A7G6TUY6_9BRAD</name>
<accession>A0A7G6TUY6</accession>
<proteinExistence type="predicted"/>
<gene>
    <name evidence="2" type="ORF">HB776_04410</name>
</gene>
<protein>
    <recommendedName>
        <fullName evidence="4">DUF3551 domain-containing protein</fullName>
    </recommendedName>
</protein>
<reference evidence="3" key="1">
    <citation type="journal article" date="2020" name="Mol. Plant Microbe">
        <title>Rhizobial microsymbionts of the narrowly endemic Oxytropis species growing in Kamchatka are characterized by significant genetic diversity and possess a set of genes that are associated with T3SS and T6SS secretion systems and can affect the development of symbiosis.</title>
        <authorList>
            <person name="Safronova V."/>
            <person name="Guro P."/>
            <person name="Sazanova A."/>
            <person name="Kuznetsova I."/>
            <person name="Belimov A."/>
            <person name="Yakubov V."/>
            <person name="Chirak E."/>
            <person name="Afonin A."/>
            <person name="Gogolev Y."/>
            <person name="Andronov E."/>
            <person name="Tikhonovich I."/>
        </authorList>
    </citation>
    <scope>NUCLEOTIDE SEQUENCE [LARGE SCALE GENOMIC DNA]</scope>
    <source>
        <strain evidence="3">581</strain>
    </source>
</reference>
<dbReference type="EMBL" id="CP050292">
    <property type="protein sequence ID" value="QND70568.1"/>
    <property type="molecule type" value="Genomic_DNA"/>
</dbReference>
<feature type="chain" id="PRO_5029008743" description="DUF3551 domain-containing protein" evidence="1">
    <location>
        <begin position="25"/>
        <end position="102"/>
    </location>
</feature>
<evidence type="ECO:0000256" key="1">
    <source>
        <dbReference type="SAM" id="SignalP"/>
    </source>
</evidence>
<dbReference type="KEGG" id="trb:HB776_04410"/>
<evidence type="ECO:0008006" key="4">
    <source>
        <dbReference type="Google" id="ProtNLM"/>
    </source>
</evidence>
<evidence type="ECO:0000313" key="2">
    <source>
        <dbReference type="EMBL" id="QND70568.1"/>
    </source>
</evidence>
<dbReference type="InterPro" id="IPR021937">
    <property type="entry name" value="DUF3551"/>
</dbReference>
<keyword evidence="1" id="KW-0732">Signal</keyword>
<sequence length="102" mass="10601">MTTRIRGLVWAVAAIAIASVSLPAVDSAQARPSVAARSGIPPFCVLTGGPRGPGSVPQICRFFEYQQCLQAAAELRGNCVVNIDYPGKIPGAPGAAWSQPPR</sequence>
<dbReference type="AlphaFoldDB" id="A0A7G6TUY6"/>
<dbReference type="Pfam" id="PF12071">
    <property type="entry name" value="DUF3551"/>
    <property type="match status" value="1"/>
</dbReference>
<dbReference type="RefSeq" id="WP_184515509.1">
    <property type="nucleotide sequence ID" value="NZ_CP050292.1"/>
</dbReference>
<dbReference type="Proteomes" id="UP000515291">
    <property type="component" value="Chromosome"/>
</dbReference>